<evidence type="ECO:0000313" key="8">
    <source>
        <dbReference type="Proteomes" id="UP000694865"/>
    </source>
</evidence>
<reference evidence="9" key="1">
    <citation type="submission" date="2025-08" db="UniProtKB">
        <authorList>
            <consortium name="RefSeq"/>
        </authorList>
    </citation>
    <scope>IDENTIFICATION</scope>
    <source>
        <tissue evidence="9">Testes</tissue>
    </source>
</reference>
<dbReference type="InterPro" id="IPR006612">
    <property type="entry name" value="THAP_Znf"/>
</dbReference>
<evidence type="ECO:0000256" key="4">
    <source>
        <dbReference type="ARBA" id="ARBA00023125"/>
    </source>
</evidence>
<evidence type="ECO:0000256" key="2">
    <source>
        <dbReference type="ARBA" id="ARBA00022771"/>
    </source>
</evidence>
<dbReference type="Gene3D" id="6.20.210.20">
    <property type="entry name" value="THAP domain"/>
    <property type="match status" value="1"/>
</dbReference>
<evidence type="ECO:0000256" key="5">
    <source>
        <dbReference type="PROSITE-ProRule" id="PRU00309"/>
    </source>
</evidence>
<dbReference type="PROSITE" id="PS50950">
    <property type="entry name" value="ZF_THAP"/>
    <property type="match status" value="1"/>
</dbReference>
<dbReference type="Proteomes" id="UP000694865">
    <property type="component" value="Unplaced"/>
</dbReference>
<accession>A0ABM0MYF8</accession>
<keyword evidence="1" id="KW-0479">Metal-binding</keyword>
<organism evidence="8 9">
    <name type="scientific">Saccoglossus kowalevskii</name>
    <name type="common">Acorn worm</name>
    <dbReference type="NCBI Taxonomy" id="10224"/>
    <lineage>
        <taxon>Eukaryota</taxon>
        <taxon>Metazoa</taxon>
        <taxon>Hemichordata</taxon>
        <taxon>Enteropneusta</taxon>
        <taxon>Harrimaniidae</taxon>
        <taxon>Saccoglossus</taxon>
    </lineage>
</organism>
<keyword evidence="2 5" id="KW-0863">Zinc-finger</keyword>
<evidence type="ECO:0000256" key="1">
    <source>
        <dbReference type="ARBA" id="ARBA00022723"/>
    </source>
</evidence>
<dbReference type="SUPFAM" id="SSF57716">
    <property type="entry name" value="Glucocorticoid receptor-like (DNA-binding domain)"/>
    <property type="match status" value="1"/>
</dbReference>
<evidence type="ECO:0000259" key="7">
    <source>
        <dbReference type="PROSITE" id="PS50950"/>
    </source>
</evidence>
<dbReference type="InterPro" id="IPR038441">
    <property type="entry name" value="THAP_Znf_sf"/>
</dbReference>
<keyword evidence="8" id="KW-1185">Reference proteome</keyword>
<keyword evidence="3" id="KW-0862">Zinc</keyword>
<dbReference type="GeneID" id="102802961"/>
<name>A0ABM0MYF8_SACKO</name>
<evidence type="ECO:0000256" key="6">
    <source>
        <dbReference type="SAM" id="MobiDB-lite"/>
    </source>
</evidence>
<gene>
    <name evidence="9" type="primary">LOC102802961</name>
</gene>
<dbReference type="PANTHER" id="PTHR31751">
    <property type="entry name" value="SI:CH211-108C17.2-RELATED-RELATED"/>
    <property type="match status" value="1"/>
</dbReference>
<feature type="domain" description="THAP-type" evidence="7">
    <location>
        <begin position="1"/>
        <end position="93"/>
    </location>
</feature>
<protein>
    <submittedName>
        <fullName evidence="9">Uncharacterized protein LOC102802961</fullName>
    </submittedName>
</protein>
<keyword evidence="4 5" id="KW-0238">DNA-binding</keyword>
<dbReference type="SMART" id="SM00980">
    <property type="entry name" value="THAP"/>
    <property type="match status" value="1"/>
</dbReference>
<evidence type="ECO:0000256" key="3">
    <source>
        <dbReference type="ARBA" id="ARBA00022833"/>
    </source>
</evidence>
<evidence type="ECO:0000313" key="9">
    <source>
        <dbReference type="RefSeq" id="XP_006825049.1"/>
    </source>
</evidence>
<proteinExistence type="predicted"/>
<dbReference type="RefSeq" id="XP_006825049.1">
    <property type="nucleotide sequence ID" value="XM_006824986.1"/>
</dbReference>
<feature type="region of interest" description="Disordered" evidence="6">
    <location>
        <begin position="213"/>
        <end position="233"/>
    </location>
</feature>
<dbReference type="PANTHER" id="PTHR31751:SF42">
    <property type="entry name" value="PROTEIN CBG10204"/>
    <property type="match status" value="1"/>
</dbReference>
<sequence>MVKRCVVYGCNATHKDGVSLHNFPKFGRFRRQWVKFVRTKRADWDRVDPGESAVVCAKHFTTDCFRDSSLKTSLGFSSGYQKQYLLKTISNVWQSHLSRLQTIKETSTEKLIIGGDARCDSMGHSAKYGSYTLMDLKENKIIAMELVQSNEVGGSYHMELEGLKRCLAKLANWRIHVTAIVTDRHMQIQKWLAESYYIDMLYEELYNVVEVNSSDSDEMKPPPNLCSGYERPDKDDAIKQHFSRFSKDL</sequence>
<dbReference type="Pfam" id="PF05485">
    <property type="entry name" value="THAP"/>
    <property type="match status" value="1"/>
</dbReference>